<dbReference type="Gene3D" id="3.30.1050.10">
    <property type="entry name" value="SCP2 sterol-binding domain"/>
    <property type="match status" value="1"/>
</dbReference>
<feature type="domain" description="SCP2" evidence="40">
    <location>
        <begin position="426"/>
        <end position="523"/>
    </location>
</feature>
<comment type="catalytic activity">
    <reaction evidence="18">
        <text>choloyl-CoA + propanoyl-CoA = 3alpha,7alpha,12alpha-trihydroxy-24-oxo-5beta-cholestan-26-oyl-CoA + CoA</text>
        <dbReference type="Rhea" id="RHEA:16865"/>
        <dbReference type="ChEBI" id="CHEBI:57287"/>
        <dbReference type="ChEBI" id="CHEBI:57373"/>
        <dbReference type="ChEBI" id="CHEBI:57392"/>
        <dbReference type="ChEBI" id="CHEBI:58507"/>
        <dbReference type="EC" id="2.3.1.176"/>
    </reaction>
    <physiologicalReaction direction="right-to-left" evidence="18">
        <dbReference type="Rhea" id="RHEA:16867"/>
    </physiologicalReaction>
</comment>
<comment type="function">
    <text evidence="29">Plays a crucial role in the peroxisomal oxidation of branched-chain fatty acids. Catalyzes the last step of the peroxisomal beta-oxidation of branched chain fatty acids and the side chain of the bile acid intermediates di- and trihydroxycoprostanic acids (DHCA and THCA). Also active with medium and long straight chain 3-oxoacyl-CoAs. Stimulates the microsomal conversion of 7-dehydrocholesterol to cholesterol and transfers phosphatidylcholine and 7-dehydrocholesterol between membrances, in vitro. Isoforms SCP2 and SCPx cooperate in peroxisomal oxidation of certain naturally occurring tetramethyl-branched fatty acyl-CoAs.</text>
</comment>
<evidence type="ECO:0000256" key="5">
    <source>
        <dbReference type="ARBA" id="ARBA00014545"/>
    </source>
</evidence>
<dbReference type="PROSITE" id="PS00098">
    <property type="entry name" value="THIOLASE_1"/>
    <property type="match status" value="1"/>
</dbReference>
<evidence type="ECO:0000256" key="3">
    <source>
        <dbReference type="ARBA" id="ARBA00004496"/>
    </source>
</evidence>
<dbReference type="Pfam" id="PF22691">
    <property type="entry name" value="Thiolase_C_1"/>
    <property type="match status" value="1"/>
</dbReference>
<dbReference type="SUPFAM" id="SSF53901">
    <property type="entry name" value="Thiolase-like"/>
    <property type="match status" value="1"/>
</dbReference>
<comment type="catalytic activity">
    <reaction evidence="19">
        <text>3-oxo-(9Z-octadecenoyl)-CoA + CoA = (7Z)-hexadecenoyl-CoA + acetyl-CoA</text>
        <dbReference type="Rhea" id="RHEA:47400"/>
        <dbReference type="ChEBI" id="CHEBI:57287"/>
        <dbReference type="ChEBI" id="CHEBI:57288"/>
        <dbReference type="ChEBI" id="CHEBI:87695"/>
        <dbReference type="ChEBI" id="CHEBI:87698"/>
    </reaction>
    <physiologicalReaction direction="left-to-right" evidence="19">
        <dbReference type="Rhea" id="RHEA:47401"/>
    </physiologicalReaction>
</comment>
<evidence type="ECO:0000256" key="21">
    <source>
        <dbReference type="ARBA" id="ARBA00030531"/>
    </source>
</evidence>
<evidence type="ECO:0000256" key="16">
    <source>
        <dbReference type="ARBA" id="ARBA00024073"/>
    </source>
</evidence>
<dbReference type="PANTHER" id="PTHR42870">
    <property type="entry name" value="ACETYL-COA C-ACETYLTRANSFERASE"/>
    <property type="match status" value="1"/>
</dbReference>
<dbReference type="InterPro" id="IPR036527">
    <property type="entry name" value="SCP2_sterol-bd_dom_sf"/>
</dbReference>
<dbReference type="InterPro" id="IPR020613">
    <property type="entry name" value="Thiolase_CS"/>
</dbReference>
<dbReference type="SUPFAM" id="SSF55718">
    <property type="entry name" value="SCP-like"/>
    <property type="match status" value="1"/>
</dbReference>
<evidence type="ECO:0000256" key="12">
    <source>
        <dbReference type="ARBA" id="ARBA00023128"/>
    </source>
</evidence>
<dbReference type="GO" id="GO:0005739">
    <property type="term" value="C:mitochondrion"/>
    <property type="evidence" value="ECO:0007669"/>
    <property type="project" value="UniProtKB-SubCell"/>
</dbReference>
<organism evidence="42">
    <name type="scientific">Tabanus bromius</name>
    <name type="common">Band-eyed brown horse fly</name>
    <dbReference type="NCBI Taxonomy" id="304241"/>
    <lineage>
        <taxon>Eukaryota</taxon>
        <taxon>Metazoa</taxon>
        <taxon>Ecdysozoa</taxon>
        <taxon>Arthropoda</taxon>
        <taxon>Hexapoda</taxon>
        <taxon>Insecta</taxon>
        <taxon>Pterygota</taxon>
        <taxon>Neoptera</taxon>
        <taxon>Endopterygota</taxon>
        <taxon>Diptera</taxon>
        <taxon>Brachycera</taxon>
        <taxon>Tabanomorpha</taxon>
        <taxon>Tabanoidea</taxon>
        <taxon>Tabanidae</taxon>
        <taxon>Tabanus</taxon>
    </lineage>
</organism>
<comment type="subcellular location">
    <subcellularLocation>
        <location evidence="3">Cytoplasm</location>
    </subcellularLocation>
    <subcellularLocation>
        <location evidence="1">Mitochondrion</location>
    </subcellularLocation>
    <subcellularLocation>
        <location evidence="2">Peroxisome</location>
    </subcellularLocation>
</comment>
<dbReference type="Gene3D" id="3.40.47.10">
    <property type="match status" value="1"/>
</dbReference>
<evidence type="ECO:0000256" key="36">
    <source>
        <dbReference type="ARBA" id="ARBA00049270"/>
    </source>
</evidence>
<keyword evidence="6" id="KW-0813">Transport</keyword>
<comment type="catalytic activity">
    <reaction evidence="38">
        <text>octanoyl-CoA + acetyl-CoA = 3-oxodecanoyl-CoA + CoA</text>
        <dbReference type="Rhea" id="RHEA:31087"/>
        <dbReference type="ChEBI" id="CHEBI:57287"/>
        <dbReference type="ChEBI" id="CHEBI:57288"/>
        <dbReference type="ChEBI" id="CHEBI:57386"/>
        <dbReference type="ChEBI" id="CHEBI:62548"/>
    </reaction>
    <physiologicalReaction direction="right-to-left" evidence="38">
        <dbReference type="Rhea" id="RHEA:31089"/>
    </physiologicalReaction>
</comment>
<dbReference type="GO" id="GO:0003988">
    <property type="term" value="F:acetyl-CoA C-acyltransferase activity"/>
    <property type="evidence" value="ECO:0007669"/>
    <property type="project" value="UniProtKB-EC"/>
</dbReference>
<evidence type="ECO:0000256" key="9">
    <source>
        <dbReference type="ARBA" id="ARBA00023055"/>
    </source>
</evidence>
<evidence type="ECO:0000256" key="25">
    <source>
        <dbReference type="ARBA" id="ARBA00032093"/>
    </source>
</evidence>
<evidence type="ECO:0000256" key="6">
    <source>
        <dbReference type="ARBA" id="ARBA00022448"/>
    </source>
</evidence>
<evidence type="ECO:0000256" key="20">
    <source>
        <dbReference type="ARBA" id="ARBA00029287"/>
    </source>
</evidence>
<comment type="catalytic activity">
    <reaction evidence="34">
        <text>an acyl-CoA + acetyl-CoA = a 3-oxoacyl-CoA + CoA</text>
        <dbReference type="Rhea" id="RHEA:21564"/>
        <dbReference type="ChEBI" id="CHEBI:57287"/>
        <dbReference type="ChEBI" id="CHEBI:57288"/>
        <dbReference type="ChEBI" id="CHEBI:58342"/>
        <dbReference type="ChEBI" id="CHEBI:90726"/>
        <dbReference type="EC" id="2.3.1.16"/>
    </reaction>
    <physiologicalReaction direction="right-to-left" evidence="34">
        <dbReference type="Rhea" id="RHEA:21566"/>
    </physiologicalReaction>
</comment>
<evidence type="ECO:0000256" key="37">
    <source>
        <dbReference type="ARBA" id="ARBA00049306"/>
    </source>
</evidence>
<evidence type="ECO:0000256" key="17">
    <source>
        <dbReference type="ARBA" id="ARBA00024471"/>
    </source>
</evidence>
<proteinExistence type="evidence at transcript level"/>
<evidence type="ECO:0000256" key="26">
    <source>
        <dbReference type="ARBA" id="ARBA00032316"/>
    </source>
</evidence>
<dbReference type="InterPro" id="IPR003033">
    <property type="entry name" value="SCP2_sterol-bd_dom"/>
</dbReference>
<evidence type="ECO:0000256" key="19">
    <source>
        <dbReference type="ARBA" id="ARBA00024514"/>
    </source>
</evidence>
<evidence type="ECO:0000313" key="42">
    <source>
        <dbReference type="EMBL" id="JAI15509.1"/>
    </source>
</evidence>
<evidence type="ECO:0000256" key="24">
    <source>
        <dbReference type="ARBA" id="ARBA00031346"/>
    </source>
</evidence>
<keyword evidence="9" id="KW-0445">Lipid transport</keyword>
<evidence type="ECO:0000259" key="40">
    <source>
        <dbReference type="Pfam" id="PF02036"/>
    </source>
</evidence>
<evidence type="ECO:0000256" key="28">
    <source>
        <dbReference type="ARBA" id="ARBA00045738"/>
    </source>
</evidence>
<comment type="catalytic activity">
    <reaction evidence="35">
        <text>hexadecanoyl-CoA + acetyl-CoA = 3-oxooctadecanoyl-CoA + CoA</text>
        <dbReference type="Rhea" id="RHEA:35279"/>
        <dbReference type="ChEBI" id="CHEBI:57287"/>
        <dbReference type="ChEBI" id="CHEBI:57288"/>
        <dbReference type="ChEBI" id="CHEBI:57379"/>
        <dbReference type="ChEBI" id="CHEBI:71407"/>
    </reaction>
    <physiologicalReaction direction="right-to-left" evidence="35">
        <dbReference type="Rhea" id="RHEA:35281"/>
    </physiologicalReaction>
</comment>
<keyword evidence="12" id="KW-0496">Mitochondrion</keyword>
<sequence length="541" mass="59243">RVYVIGVGMTKFEKPGRRTDICYPDMAKEAVTKALGDASINYQEIKQACVGYVYGDSTCGQRALYEVGMTGIPIYNVNNNCSTGSSALYLAKQLIETGNNDCVLALGFEKMERGSLSSKYNDRTNPMDKHVEAMADLADITGSPITAQMFGNAGLEHMKKYGTKPEHFAKIAFKNHKHSVNNPYSQFRDEYSLDKIKDSPQIYEFLTKLQCCPTSDGAAACILASESFVRRHGLEAQAVEIVGMEMTTDLPSTFKDKSLMKIVGYDMTKTAAEKLFAKTNYKPQDVDVVELHDCFSANELITYEALGLCEPGKAGDLIDNGDNTYGGKYVINPSGGLISKGHPLGATGLAQCSELVWQLRGEADKRQVPNAKLALQHNIGLGGAVVVGLYRLGFPNARQKVTRNLTSAKGAIADTPEGFEVAPFMQILEQLMQEDEDNLIDRARAVFGLKVMNGPNGKTGFWIINAKTGKGKVYYNGKDKPDVTFIISDGDIKDLITGKLPPQKAFFQGKIKIQGNMGLAIKLLDIQRSAQSRIDELRSKL</sequence>
<dbReference type="InterPro" id="IPR016039">
    <property type="entry name" value="Thiolase-like"/>
</dbReference>
<evidence type="ECO:0000256" key="23">
    <source>
        <dbReference type="ARBA" id="ARBA00031275"/>
    </source>
</evidence>
<evidence type="ECO:0000256" key="10">
    <source>
        <dbReference type="ARBA" id="ARBA00023098"/>
    </source>
</evidence>
<comment type="catalytic activity">
    <reaction evidence="31">
        <text>hexanoyl-CoA + acetyl-CoA = 3-oxooctanoyl-CoA + CoA</text>
        <dbReference type="Rhea" id="RHEA:31203"/>
        <dbReference type="ChEBI" id="CHEBI:57287"/>
        <dbReference type="ChEBI" id="CHEBI:57288"/>
        <dbReference type="ChEBI" id="CHEBI:62619"/>
        <dbReference type="ChEBI" id="CHEBI:62620"/>
    </reaction>
    <physiologicalReaction direction="right-to-left" evidence="31">
        <dbReference type="Rhea" id="RHEA:31205"/>
    </physiologicalReaction>
</comment>
<dbReference type="InterPro" id="IPR055140">
    <property type="entry name" value="Thiolase_C_2"/>
</dbReference>
<evidence type="ECO:0000256" key="32">
    <source>
        <dbReference type="ARBA" id="ARBA00048004"/>
    </source>
</evidence>
<protein>
    <recommendedName>
        <fullName evidence="5">Sterol carrier protein 2</fullName>
        <ecNumber evidence="15">2.3.1.155</ecNumber>
        <ecNumber evidence="16">2.3.1.16</ecNumber>
        <ecNumber evidence="4">2.3.1.176</ecNumber>
    </recommendedName>
    <alternativeName>
        <fullName evidence="25">Acetyl-CoA C-myristoyltransferase</fullName>
    </alternativeName>
    <alternativeName>
        <fullName evidence="22">Non-specific lipid-transfer protein</fullName>
    </alternativeName>
    <alternativeName>
        <fullName evidence="26">Propanoyl-CoA C-acyltransferase</fullName>
    </alternativeName>
    <alternativeName>
        <fullName evidence="21">SCP-2/3-oxoacyl-CoA thiolase</fullName>
    </alternativeName>
    <alternativeName>
        <fullName evidence="23">SCP-2/thiolase</fullName>
    </alternativeName>
    <alternativeName>
        <fullName evidence="24">SCP-chi</fullName>
    </alternativeName>
    <alternativeName>
        <fullName evidence="27">Sterol carrier protein X</fullName>
    </alternativeName>
</protein>
<evidence type="ECO:0000256" key="31">
    <source>
        <dbReference type="ARBA" id="ARBA00048001"/>
    </source>
</evidence>
<name>A0A0K8TMC9_TABBR</name>
<keyword evidence="11" id="KW-0446">Lipid-binding</keyword>
<dbReference type="Pfam" id="PF00108">
    <property type="entry name" value="Thiolase_N"/>
    <property type="match status" value="1"/>
</dbReference>
<comment type="catalytic activity">
    <reaction evidence="30">
        <text>tetradecanoyl-CoA + acetyl-CoA = 3-oxohexadecanoyl-CoA + CoA</text>
        <dbReference type="Rhea" id="RHEA:18161"/>
        <dbReference type="ChEBI" id="CHEBI:57287"/>
        <dbReference type="ChEBI" id="CHEBI:57288"/>
        <dbReference type="ChEBI" id="CHEBI:57349"/>
        <dbReference type="ChEBI" id="CHEBI:57385"/>
        <dbReference type="EC" id="2.3.1.155"/>
    </reaction>
    <physiologicalReaction direction="right-to-left" evidence="30">
        <dbReference type="Rhea" id="RHEA:18163"/>
    </physiologicalReaction>
</comment>
<dbReference type="EC" id="2.3.1.155" evidence="15"/>
<evidence type="ECO:0000256" key="35">
    <source>
        <dbReference type="ARBA" id="ARBA00049268"/>
    </source>
</evidence>
<dbReference type="CDD" id="cd00829">
    <property type="entry name" value="SCP-x_thiolase"/>
    <property type="match status" value="1"/>
</dbReference>
<keyword evidence="7" id="KW-0963">Cytoplasm</keyword>
<evidence type="ECO:0000256" key="30">
    <source>
        <dbReference type="ARBA" id="ARBA00047485"/>
    </source>
</evidence>
<dbReference type="EMBL" id="GDAI01002094">
    <property type="protein sequence ID" value="JAI15509.1"/>
    <property type="molecule type" value="mRNA"/>
</dbReference>
<evidence type="ECO:0000256" key="22">
    <source>
        <dbReference type="ARBA" id="ARBA00030851"/>
    </source>
</evidence>
<comment type="catalytic activity">
    <reaction evidence="32">
        <text>decanoyl-CoA + acetyl-CoA = 3-oxododecanoyl-CoA + CoA</text>
        <dbReference type="Rhea" id="RHEA:31183"/>
        <dbReference type="ChEBI" id="CHEBI:57287"/>
        <dbReference type="ChEBI" id="CHEBI:57288"/>
        <dbReference type="ChEBI" id="CHEBI:61430"/>
        <dbReference type="ChEBI" id="CHEBI:62615"/>
    </reaction>
    <physiologicalReaction direction="right-to-left" evidence="32">
        <dbReference type="Rhea" id="RHEA:31185"/>
    </physiologicalReaction>
</comment>
<dbReference type="GO" id="GO:0006869">
    <property type="term" value="P:lipid transport"/>
    <property type="evidence" value="ECO:0007669"/>
    <property type="project" value="UniProtKB-KW"/>
</dbReference>
<keyword evidence="13" id="KW-0576">Peroxisome</keyword>
<reference evidence="42" key="1">
    <citation type="journal article" date="2015" name="Insect Biochem. Mol. Biol.">
        <title>An insight into the sialome of the horse fly, Tabanus bromius.</title>
        <authorList>
            <person name="Ribeiro J.M."/>
            <person name="Kazimirova M."/>
            <person name="Takac P."/>
            <person name="Andersen J.F."/>
            <person name="Francischetti I.M."/>
        </authorList>
    </citation>
    <scope>NUCLEOTIDE SEQUENCE</scope>
</reference>
<evidence type="ECO:0000256" key="1">
    <source>
        <dbReference type="ARBA" id="ARBA00004173"/>
    </source>
</evidence>
<feature type="non-terminal residue" evidence="42">
    <location>
        <position position="1"/>
    </location>
</feature>
<dbReference type="InterPro" id="IPR020616">
    <property type="entry name" value="Thiolase_N"/>
</dbReference>
<accession>A0A0K8TMC9</accession>
<evidence type="ECO:0000256" key="29">
    <source>
        <dbReference type="ARBA" id="ARBA00045994"/>
    </source>
</evidence>
<dbReference type="FunFam" id="3.40.47.10:FF:000016">
    <property type="entry name" value="Non-specific lipid-transfer protein"/>
    <property type="match status" value="1"/>
</dbReference>
<comment type="catalytic activity">
    <reaction evidence="17">
        <text>propanoyl-CoA + tetradecanoyl-CoA = 3-oxo-2-methylhexadecanoyl-CoA + CoA</text>
        <dbReference type="Rhea" id="RHEA:46344"/>
        <dbReference type="ChEBI" id="CHEBI:57287"/>
        <dbReference type="ChEBI" id="CHEBI:57385"/>
        <dbReference type="ChEBI" id="CHEBI:57392"/>
        <dbReference type="ChEBI" id="CHEBI:86042"/>
    </reaction>
    <physiologicalReaction direction="right-to-left" evidence="17">
        <dbReference type="Rhea" id="RHEA:46346"/>
    </physiologicalReaction>
</comment>
<comment type="catalytic activity">
    <reaction evidence="33">
        <text>butanoyl-CoA + acetyl-CoA = 3-oxohexanoyl-CoA + CoA</text>
        <dbReference type="Rhea" id="RHEA:31111"/>
        <dbReference type="ChEBI" id="CHEBI:57287"/>
        <dbReference type="ChEBI" id="CHEBI:57288"/>
        <dbReference type="ChEBI" id="CHEBI:57371"/>
        <dbReference type="ChEBI" id="CHEBI:62418"/>
    </reaction>
    <physiologicalReaction direction="right-to-left" evidence="33">
        <dbReference type="Rhea" id="RHEA:31113"/>
    </physiologicalReaction>
</comment>
<dbReference type="NCBIfam" id="NF006102">
    <property type="entry name" value="PRK08256.1"/>
    <property type="match status" value="1"/>
</dbReference>
<dbReference type="AlphaFoldDB" id="A0A0K8TMC9"/>
<feature type="domain" description="Thiolase N-terminal" evidence="39">
    <location>
        <begin position="2"/>
        <end position="227"/>
    </location>
</feature>
<evidence type="ECO:0000256" key="13">
    <source>
        <dbReference type="ARBA" id="ARBA00023140"/>
    </source>
</evidence>
<evidence type="ECO:0000256" key="27">
    <source>
        <dbReference type="ARBA" id="ARBA00033178"/>
    </source>
</evidence>
<dbReference type="GO" id="GO:0008289">
    <property type="term" value="F:lipid binding"/>
    <property type="evidence" value="ECO:0007669"/>
    <property type="project" value="UniProtKB-KW"/>
</dbReference>
<keyword evidence="8" id="KW-0808">Transferase</keyword>
<dbReference type="FunFam" id="3.30.1050.10:FF:000001">
    <property type="entry name" value="Putative Non-specific lipid-transfer protein"/>
    <property type="match status" value="1"/>
</dbReference>
<dbReference type="EC" id="2.3.1.176" evidence="4"/>
<evidence type="ECO:0000256" key="7">
    <source>
        <dbReference type="ARBA" id="ARBA00022490"/>
    </source>
</evidence>
<dbReference type="GO" id="GO:0005777">
    <property type="term" value="C:peroxisome"/>
    <property type="evidence" value="ECO:0007669"/>
    <property type="project" value="UniProtKB-SubCell"/>
</dbReference>
<evidence type="ECO:0000256" key="34">
    <source>
        <dbReference type="ARBA" id="ARBA00049178"/>
    </source>
</evidence>
<dbReference type="GO" id="GO:0050633">
    <property type="term" value="F:acetyl-CoA C-myristoyltransferase activity"/>
    <property type="evidence" value="ECO:0007669"/>
    <property type="project" value="UniProtKB-EC"/>
</dbReference>
<dbReference type="PANTHER" id="PTHR42870:SF1">
    <property type="entry name" value="NON-SPECIFIC LIPID-TRANSFER PROTEIN-LIKE 2"/>
    <property type="match status" value="1"/>
</dbReference>
<comment type="catalytic activity">
    <reaction evidence="20">
        <text>7-dehydrocholesterol(in) = 7-dehydrocholesterol(out)</text>
        <dbReference type="Rhea" id="RHEA:62960"/>
        <dbReference type="ChEBI" id="CHEBI:17759"/>
    </reaction>
</comment>
<evidence type="ECO:0000256" key="11">
    <source>
        <dbReference type="ARBA" id="ARBA00023121"/>
    </source>
</evidence>
<dbReference type="PROSITE" id="PS00737">
    <property type="entry name" value="THIOLASE_2"/>
    <property type="match status" value="1"/>
</dbReference>
<keyword evidence="14" id="KW-0012">Acyltransferase</keyword>
<dbReference type="EC" id="2.3.1.16" evidence="16"/>
<comment type="catalytic activity">
    <reaction evidence="36">
        <text>dodecanoyl-CoA + acetyl-CoA = 3-oxotetradecanoyl-CoA + CoA</text>
        <dbReference type="Rhea" id="RHEA:31091"/>
        <dbReference type="ChEBI" id="CHEBI:57287"/>
        <dbReference type="ChEBI" id="CHEBI:57288"/>
        <dbReference type="ChEBI" id="CHEBI:57375"/>
        <dbReference type="ChEBI" id="CHEBI:62543"/>
    </reaction>
    <physiologicalReaction direction="right-to-left" evidence="36">
        <dbReference type="Rhea" id="RHEA:31093"/>
    </physiologicalReaction>
</comment>
<comment type="catalytic activity">
    <reaction evidence="37">
        <text>3-oxohexadecanedioyl-CoA + CoA = tetradecanedioyl-CoA + acetyl-CoA</text>
        <dbReference type="Rhea" id="RHEA:40343"/>
        <dbReference type="ChEBI" id="CHEBI:57287"/>
        <dbReference type="ChEBI" id="CHEBI:57288"/>
        <dbReference type="ChEBI" id="CHEBI:77081"/>
        <dbReference type="ChEBI" id="CHEBI:77084"/>
    </reaction>
    <physiologicalReaction direction="left-to-right" evidence="37">
        <dbReference type="Rhea" id="RHEA:40344"/>
    </physiologicalReaction>
</comment>
<evidence type="ECO:0000259" key="39">
    <source>
        <dbReference type="Pfam" id="PF00108"/>
    </source>
</evidence>
<dbReference type="GO" id="GO:0006629">
    <property type="term" value="P:lipid metabolic process"/>
    <property type="evidence" value="ECO:0007669"/>
    <property type="project" value="UniProtKB-KW"/>
</dbReference>
<evidence type="ECO:0000256" key="8">
    <source>
        <dbReference type="ARBA" id="ARBA00022679"/>
    </source>
</evidence>
<evidence type="ECO:0000256" key="2">
    <source>
        <dbReference type="ARBA" id="ARBA00004275"/>
    </source>
</evidence>
<dbReference type="Pfam" id="PF02036">
    <property type="entry name" value="SCP2"/>
    <property type="match status" value="1"/>
</dbReference>
<evidence type="ECO:0000256" key="14">
    <source>
        <dbReference type="ARBA" id="ARBA00023315"/>
    </source>
</evidence>
<feature type="domain" description="Thiolase C-terminal" evidence="41">
    <location>
        <begin position="265"/>
        <end position="381"/>
    </location>
</feature>
<dbReference type="InterPro" id="IPR020615">
    <property type="entry name" value="Thiolase_acyl_enz_int_AS"/>
</dbReference>
<comment type="function">
    <text evidence="28">Mediates the transfer of all common phospholipids, cholesterol and gangliosides from the endoplasmic reticulum to the plasma membrane. May play a role in regulating steroidogenesis. Stimulates the microsomal conversion of 7-dehydrocholesterol to cholesterol. Also binds fatty acids and fatty acyl Coenzyme A (CoA) such as phytanoyl-CoA. Involved in the regulation phospholipid synthesis in endoplasmic reticulum enhancing the incorporation of exogenous fatty acid into glycerides. Seems to stimulate the rate-limiting step in phosphatidic acid formation mediated by GPAT3. Isoforms SCP2 and SCPx cooperate in peroxisomal oxidation of certain naturally occurring tetramethyl-branched fatty acyl-CoAs.</text>
</comment>
<evidence type="ECO:0000256" key="33">
    <source>
        <dbReference type="ARBA" id="ARBA00048553"/>
    </source>
</evidence>
<keyword evidence="10" id="KW-0443">Lipid metabolism</keyword>
<evidence type="ECO:0000256" key="15">
    <source>
        <dbReference type="ARBA" id="ARBA00024058"/>
    </source>
</evidence>
<evidence type="ECO:0000256" key="4">
    <source>
        <dbReference type="ARBA" id="ARBA00012352"/>
    </source>
</evidence>
<evidence type="ECO:0000259" key="41">
    <source>
        <dbReference type="Pfam" id="PF22691"/>
    </source>
</evidence>
<evidence type="ECO:0000256" key="38">
    <source>
        <dbReference type="ARBA" id="ARBA00049542"/>
    </source>
</evidence>
<evidence type="ECO:0000256" key="18">
    <source>
        <dbReference type="ARBA" id="ARBA00024509"/>
    </source>
</evidence>